<sequence length="496" mass="50659">MGLSELLNGFSEVFQPSVLLLSVFGCLAGTMVGVLPGLGPVTAIAILFPLAATLGPAAAIVVLAAIYYGAMYGGSTSAILLKIPGEVSSLPAALEGHPMTRRGRAGPALAIAAGASFIGGIIGTIGVWLLGPHLAGLALDFGPQEMLGLILFSLTAIAGLSSGSVVRGLSMAAAGMLIASIGLDLTSSQQRMTLGSLQLMQGLDIVPIMIGLFGVAQVLRTLEEGAPTGTAATVKGFVPTRDEIRRSAGAAGRGTVTGFFLGLVPGMLPSTTTFLNYSTERRRSERRGGVPFGQGAVEGIGGPEATNNATAMSGFVPLFSLGIPTGPTMALIMAALMVYGVVPGPTMFTSDADITAAVIASFFVANIILLVLNLPLAGVWAKISRVPYGILGPIIIVCCGVGAYTARNSVFDIVVCLVAGLLGWAMHKRDLPVAPFVMGFILGPMLELSLRQTVAIGPGSLLGSPIFLGFIASAVISIVLAYRMHRKQPGTVDANA</sequence>
<feature type="transmembrane region" description="Helical" evidence="1">
    <location>
        <begin position="199"/>
        <end position="219"/>
    </location>
</feature>
<keyword evidence="1" id="KW-1133">Transmembrane helix</keyword>
<proteinExistence type="predicted"/>
<evidence type="ECO:0000313" key="3">
    <source>
        <dbReference type="EMBL" id="TWH18342.1"/>
    </source>
</evidence>
<reference evidence="3 4" key="1">
    <citation type="submission" date="2019-07" db="EMBL/GenBank/DDBJ databases">
        <title>R&amp;d 2014.</title>
        <authorList>
            <person name="Klenk H.-P."/>
        </authorList>
    </citation>
    <scope>NUCLEOTIDE SEQUENCE [LARGE SCALE GENOMIC DNA]</scope>
    <source>
        <strain evidence="3 4">DSM 43194</strain>
    </source>
</reference>
<feature type="transmembrane region" description="Helical" evidence="1">
    <location>
        <begin position="150"/>
        <end position="178"/>
    </location>
</feature>
<keyword evidence="1" id="KW-0472">Membrane</keyword>
<dbReference type="Pfam" id="PF01970">
    <property type="entry name" value="TctA"/>
    <property type="match status" value="1"/>
</dbReference>
<feature type="domain" description="DUF112" evidence="2">
    <location>
        <begin position="19"/>
        <end position="437"/>
    </location>
</feature>
<feature type="transmembrane region" description="Helical" evidence="1">
    <location>
        <begin position="433"/>
        <end position="450"/>
    </location>
</feature>
<feature type="transmembrane region" description="Helical" evidence="1">
    <location>
        <begin position="410"/>
        <end position="426"/>
    </location>
</feature>
<dbReference type="PANTHER" id="PTHR35342">
    <property type="entry name" value="TRICARBOXYLIC TRANSPORT PROTEIN"/>
    <property type="match status" value="1"/>
</dbReference>
<feature type="transmembrane region" description="Helical" evidence="1">
    <location>
        <begin position="18"/>
        <end position="38"/>
    </location>
</feature>
<feature type="transmembrane region" description="Helical" evidence="1">
    <location>
        <begin position="386"/>
        <end position="404"/>
    </location>
</feature>
<dbReference type="PANTHER" id="PTHR35342:SF5">
    <property type="entry name" value="TRICARBOXYLIC TRANSPORT PROTEIN"/>
    <property type="match status" value="1"/>
</dbReference>
<dbReference type="AlphaFoldDB" id="A0A660C4A8"/>
<gene>
    <name evidence="3" type="ORF">JD82_00158</name>
</gene>
<dbReference type="OrthoDB" id="9781349at2"/>
<feature type="transmembrane region" description="Helical" evidence="1">
    <location>
        <begin position="318"/>
        <end position="342"/>
    </location>
</feature>
<dbReference type="EMBL" id="VLJV01000001">
    <property type="protein sequence ID" value="TWH18342.1"/>
    <property type="molecule type" value="Genomic_DNA"/>
</dbReference>
<feature type="transmembrane region" description="Helical" evidence="1">
    <location>
        <begin position="462"/>
        <end position="482"/>
    </location>
</feature>
<keyword evidence="4" id="KW-1185">Reference proteome</keyword>
<feature type="transmembrane region" description="Helical" evidence="1">
    <location>
        <begin position="256"/>
        <end position="277"/>
    </location>
</feature>
<accession>A0A660C4A8</accession>
<evidence type="ECO:0000256" key="1">
    <source>
        <dbReference type="SAM" id="Phobius"/>
    </source>
</evidence>
<feature type="transmembrane region" description="Helical" evidence="1">
    <location>
        <begin position="44"/>
        <end position="68"/>
    </location>
</feature>
<dbReference type="Proteomes" id="UP000317303">
    <property type="component" value="Unassembled WGS sequence"/>
</dbReference>
<dbReference type="InterPro" id="IPR002823">
    <property type="entry name" value="DUF112_TM"/>
</dbReference>
<organism evidence="3 4">
    <name type="scientific">Prauserella rugosa</name>
    <dbReference type="NCBI Taxonomy" id="43354"/>
    <lineage>
        <taxon>Bacteria</taxon>
        <taxon>Bacillati</taxon>
        <taxon>Actinomycetota</taxon>
        <taxon>Actinomycetes</taxon>
        <taxon>Pseudonocardiales</taxon>
        <taxon>Pseudonocardiaceae</taxon>
        <taxon>Prauserella</taxon>
    </lineage>
</organism>
<keyword evidence="1" id="KW-0812">Transmembrane</keyword>
<protein>
    <submittedName>
        <fullName evidence="3">Putative tricarboxylic transport membrane protein</fullName>
    </submittedName>
</protein>
<evidence type="ECO:0000259" key="2">
    <source>
        <dbReference type="Pfam" id="PF01970"/>
    </source>
</evidence>
<dbReference type="RefSeq" id="WP_030533123.1">
    <property type="nucleotide sequence ID" value="NZ_JOIJ01000012.1"/>
</dbReference>
<feature type="transmembrane region" description="Helical" evidence="1">
    <location>
        <begin position="354"/>
        <end position="374"/>
    </location>
</feature>
<evidence type="ECO:0000313" key="4">
    <source>
        <dbReference type="Proteomes" id="UP000317303"/>
    </source>
</evidence>
<comment type="caution">
    <text evidence="3">The sequence shown here is derived from an EMBL/GenBank/DDBJ whole genome shotgun (WGS) entry which is preliminary data.</text>
</comment>
<name>A0A660C4A8_9PSEU</name>
<feature type="transmembrane region" description="Helical" evidence="1">
    <location>
        <begin position="108"/>
        <end position="130"/>
    </location>
</feature>